<dbReference type="InterPro" id="IPR013466">
    <property type="entry name" value="Thymidine/AMP_Pase"/>
</dbReference>
<dbReference type="InterPro" id="IPR009010">
    <property type="entry name" value="Asp_de-COase-like_dom_sf"/>
</dbReference>
<evidence type="ECO:0000259" key="6">
    <source>
        <dbReference type="Pfam" id="PF02885"/>
    </source>
</evidence>
<gene>
    <name evidence="7" type="ORF">ENF30_00130</name>
</gene>
<evidence type="ECO:0000259" key="5">
    <source>
        <dbReference type="Pfam" id="PF00591"/>
    </source>
</evidence>
<evidence type="ECO:0000256" key="4">
    <source>
        <dbReference type="ARBA" id="ARBA00048550"/>
    </source>
</evidence>
<dbReference type="InterPro" id="IPR017459">
    <property type="entry name" value="Glycosyl_Trfase_fam3_N_dom"/>
</dbReference>
<dbReference type="GO" id="GO:0005829">
    <property type="term" value="C:cytosol"/>
    <property type="evidence" value="ECO:0007669"/>
    <property type="project" value="TreeGrafter"/>
</dbReference>
<evidence type="ECO:0000256" key="3">
    <source>
        <dbReference type="ARBA" id="ARBA00022679"/>
    </source>
</evidence>
<dbReference type="InterPro" id="IPR035902">
    <property type="entry name" value="Nuc_phospho_transferase"/>
</dbReference>
<name>A0A7V0I9G6_DESA2</name>
<dbReference type="SUPFAM" id="SSF47648">
    <property type="entry name" value="Nucleoside phosphorylase/phosphoribosyltransferase N-terminal domain"/>
    <property type="match status" value="1"/>
</dbReference>
<dbReference type="GO" id="GO:0006196">
    <property type="term" value="P:AMP catabolic process"/>
    <property type="evidence" value="ECO:0007669"/>
    <property type="project" value="TreeGrafter"/>
</dbReference>
<evidence type="ECO:0000256" key="2">
    <source>
        <dbReference type="ARBA" id="ARBA00022676"/>
    </source>
</evidence>
<keyword evidence="3 7" id="KW-0808">Transferase</keyword>
<dbReference type="GO" id="GO:0009032">
    <property type="term" value="F:thymidine phosphorylase activity"/>
    <property type="evidence" value="ECO:0007669"/>
    <property type="project" value="UniProtKB-EC"/>
</dbReference>
<dbReference type="InterPro" id="IPR000053">
    <property type="entry name" value="Thymidine/pyrmidine_PPase"/>
</dbReference>
<dbReference type="Pfam" id="PF02885">
    <property type="entry name" value="Glycos_trans_3N"/>
    <property type="match status" value="1"/>
</dbReference>
<keyword evidence="2 7" id="KW-0328">Glycosyltransferase</keyword>
<dbReference type="GO" id="GO:0004645">
    <property type="term" value="F:1,4-alpha-oligoglucan phosphorylase activity"/>
    <property type="evidence" value="ECO:0007669"/>
    <property type="project" value="InterPro"/>
</dbReference>
<dbReference type="NCBIfam" id="TIGR02645">
    <property type="entry name" value="ARCH_P_rylase"/>
    <property type="match status" value="1"/>
</dbReference>
<feature type="domain" description="Glycosyl transferase family 3" evidence="5">
    <location>
        <begin position="160"/>
        <end position="340"/>
    </location>
</feature>
<dbReference type="Gene3D" id="3.40.1030.10">
    <property type="entry name" value="Nucleoside phosphorylase/phosphoribosyltransferase catalytic domain"/>
    <property type="match status" value="1"/>
</dbReference>
<dbReference type="Gene3D" id="1.20.970.10">
    <property type="entry name" value="Transferase, Pyrimidine Nucleoside Phosphorylase, Chain C"/>
    <property type="match status" value="1"/>
</dbReference>
<dbReference type="InterPro" id="IPR036320">
    <property type="entry name" value="Glycosyl_Trfase_fam3_N_dom_sf"/>
</dbReference>
<sequence length="346" mass="37776">MFLKALELHLEAEKPIVILNKSDAEELDVRPLDRVEIVFKNKKLVGTVNIAKKFVKPGYIGLYETISKQMRLKTGDRVKVSRTEPPTSIEFIKKKLNGSQLTGKEINQIIKDVVSKKLSDVELTTFVVSLHNHGMTMDEVASLSEAMAFTGDILDLGKEEIYDKHSIGGCPGDKTSMILVPTVAAAGLTIPKTSSRSITSPAGTADKMECLSPVDLSVEEIKKVVKKTNGCLVWGGAVNLAPADDMFIEIEHPLSIDPLLLPSVMSKKKAVGCKYLVIDIPTGKNAKIKSVQEAEKLASKFIELGKRLDIKVSCLSTYGEQPIGHNIGPALEAREALETLMNKKEP</sequence>
<feature type="domain" description="Glycosyl transferase family 3 N-terminal" evidence="6">
    <location>
        <begin position="90"/>
        <end position="148"/>
    </location>
</feature>
<dbReference type="PANTHER" id="PTHR10515:SF0">
    <property type="entry name" value="THYMIDINE PHOSPHORYLASE"/>
    <property type="match status" value="1"/>
</dbReference>
<comment type="caution">
    <text evidence="7">The sequence shown here is derived from an EMBL/GenBank/DDBJ whole genome shotgun (WGS) entry which is preliminary data.</text>
</comment>
<dbReference type="Pfam" id="PF00591">
    <property type="entry name" value="Glycos_transf_3"/>
    <property type="match status" value="1"/>
</dbReference>
<evidence type="ECO:0000256" key="1">
    <source>
        <dbReference type="ARBA" id="ARBA00011892"/>
    </source>
</evidence>
<protein>
    <recommendedName>
        <fullName evidence="1">thymidine phosphorylase</fullName>
        <ecNumber evidence="1">2.4.2.4</ecNumber>
    </recommendedName>
</protein>
<organism evidence="7">
    <name type="scientific">Desulfofervidus auxilii</name>
    <dbReference type="NCBI Taxonomy" id="1621989"/>
    <lineage>
        <taxon>Bacteria</taxon>
        <taxon>Pseudomonadati</taxon>
        <taxon>Thermodesulfobacteriota</taxon>
        <taxon>Candidatus Desulfofervidia</taxon>
        <taxon>Candidatus Desulfofervidales</taxon>
        <taxon>Candidatus Desulfofervidaceae</taxon>
        <taxon>Candidatus Desulfofervidus</taxon>
    </lineage>
</organism>
<reference evidence="7" key="1">
    <citation type="journal article" date="2020" name="mSystems">
        <title>Genome- and Community-Level Interaction Insights into Carbon Utilization and Element Cycling Functions of Hydrothermarchaeota in Hydrothermal Sediment.</title>
        <authorList>
            <person name="Zhou Z."/>
            <person name="Liu Y."/>
            <person name="Xu W."/>
            <person name="Pan J."/>
            <person name="Luo Z.H."/>
            <person name="Li M."/>
        </authorList>
    </citation>
    <scope>NUCLEOTIDE SEQUENCE [LARGE SCALE GENOMIC DNA]</scope>
    <source>
        <strain evidence="7">HyVt-113</strain>
    </source>
</reference>
<dbReference type="InterPro" id="IPR000312">
    <property type="entry name" value="Glycosyl_Trfase_fam3"/>
</dbReference>
<dbReference type="SUPFAM" id="SSF52418">
    <property type="entry name" value="Nucleoside phosphorylase/phosphoribosyltransferase catalytic domain"/>
    <property type="match status" value="1"/>
</dbReference>
<dbReference type="GO" id="GO:0006206">
    <property type="term" value="P:pyrimidine nucleobase metabolic process"/>
    <property type="evidence" value="ECO:0007669"/>
    <property type="project" value="InterPro"/>
</dbReference>
<dbReference type="EC" id="2.4.2.4" evidence="1"/>
<dbReference type="AlphaFoldDB" id="A0A7V0I9G6"/>
<evidence type="ECO:0000313" key="7">
    <source>
        <dbReference type="EMBL" id="HDD35188.1"/>
    </source>
</evidence>
<dbReference type="EMBL" id="DQWQ01000007">
    <property type="protein sequence ID" value="HDD35188.1"/>
    <property type="molecule type" value="Genomic_DNA"/>
</dbReference>
<dbReference type="PANTHER" id="PTHR10515">
    <property type="entry name" value="THYMIDINE PHOSPHORYLASE"/>
    <property type="match status" value="1"/>
</dbReference>
<comment type="catalytic activity">
    <reaction evidence="4">
        <text>thymidine + phosphate = 2-deoxy-alpha-D-ribose 1-phosphate + thymine</text>
        <dbReference type="Rhea" id="RHEA:16037"/>
        <dbReference type="ChEBI" id="CHEBI:17748"/>
        <dbReference type="ChEBI" id="CHEBI:17821"/>
        <dbReference type="ChEBI" id="CHEBI:43474"/>
        <dbReference type="ChEBI" id="CHEBI:57259"/>
        <dbReference type="EC" id="2.4.2.4"/>
    </reaction>
</comment>
<accession>A0A7V0I9G6</accession>
<dbReference type="Gene3D" id="2.40.40.20">
    <property type="match status" value="1"/>
</dbReference>
<dbReference type="Proteomes" id="UP000885706">
    <property type="component" value="Unassembled WGS sequence"/>
</dbReference>
<dbReference type="NCBIfam" id="NF003338">
    <property type="entry name" value="PRK04350.1"/>
    <property type="match status" value="1"/>
</dbReference>
<proteinExistence type="predicted"/>
<dbReference type="SUPFAM" id="SSF50692">
    <property type="entry name" value="ADC-like"/>
    <property type="match status" value="1"/>
</dbReference>